<dbReference type="EMBL" id="FMUQ01000002">
    <property type="protein sequence ID" value="SCX77945.1"/>
    <property type="molecule type" value="Genomic_DNA"/>
</dbReference>
<dbReference type="Gene3D" id="2.40.50.100">
    <property type="match status" value="1"/>
</dbReference>
<reference evidence="12 13" key="1">
    <citation type="submission" date="2016-10" db="EMBL/GenBank/DDBJ databases">
        <authorList>
            <person name="Varghese N."/>
            <person name="Submissions S."/>
        </authorList>
    </citation>
    <scope>NUCLEOTIDE SEQUENCE [LARGE SCALE GENOMIC DNA]</scope>
    <source>
        <strain evidence="12 13">DSM 22022</strain>
    </source>
</reference>
<keyword evidence="7" id="KW-1278">Translocase</keyword>
<dbReference type="NCBIfam" id="NF008355">
    <property type="entry name" value="PRK11144.1"/>
    <property type="match status" value="1"/>
</dbReference>
<evidence type="ECO:0000256" key="6">
    <source>
        <dbReference type="ARBA" id="ARBA00022840"/>
    </source>
</evidence>
<sequence>MLEINVKKRLGQLVLNARLTIPGQGITGIFGISGSGKSSLINLVSGLIHPDEGNIRLNDRTLIDTANNICLAPNQRNIGYVFQDARLFPHYSVKGNLCYGIKRFNQQEFNRIVRLLGIEHLLARYPLTLSGGEKQRVAIGRALLSNPEMLLMDEPLSALDLPRKRELLAYLEKLSQEINIPILYVTHSLDELFRLADFVVLLDEGKVAAFDSLENLWQSPLFEPWQEQGQKSAVLSLPILSHNFSYKMTALLLGEQQLWVKLLNGDEGKTVRICIRSTDVSIMLTVPEKTSIRNILSGKIITLLPKGNQVDVKIALGKDEIWASVSTWAAEELQLQIGQSVYAQIKAVSVM</sequence>
<dbReference type="SUPFAM" id="SSF52540">
    <property type="entry name" value="P-loop containing nucleoside triphosphate hydrolases"/>
    <property type="match status" value="1"/>
</dbReference>
<dbReference type="InterPro" id="IPR011868">
    <property type="entry name" value="ModC_ABC_ATP-bd"/>
</dbReference>
<evidence type="ECO:0000256" key="4">
    <source>
        <dbReference type="ARBA" id="ARBA00022519"/>
    </source>
</evidence>
<keyword evidence="5" id="KW-0547">Nucleotide-binding</keyword>
<organism evidence="12 13">
    <name type="scientific">Basfia succiniciproducens</name>
    <dbReference type="NCBI Taxonomy" id="653940"/>
    <lineage>
        <taxon>Bacteria</taxon>
        <taxon>Pseudomonadati</taxon>
        <taxon>Pseudomonadota</taxon>
        <taxon>Gammaproteobacteria</taxon>
        <taxon>Pasteurellales</taxon>
        <taxon>Pasteurellaceae</taxon>
        <taxon>Basfia</taxon>
    </lineage>
</organism>
<feature type="domain" description="Mop" evidence="11">
    <location>
        <begin position="289"/>
        <end position="351"/>
    </location>
</feature>
<protein>
    <submittedName>
        <fullName evidence="12">Molybdate transport system ATP-binding protein</fullName>
    </submittedName>
</protein>
<keyword evidence="3 9" id="KW-0500">Molybdenum</keyword>
<proteinExistence type="predicted"/>
<dbReference type="InterPro" id="IPR004606">
    <property type="entry name" value="Mop_domain"/>
</dbReference>
<dbReference type="InterPro" id="IPR003439">
    <property type="entry name" value="ABC_transporter-like_ATP-bd"/>
</dbReference>
<dbReference type="Gene3D" id="3.40.50.300">
    <property type="entry name" value="P-loop containing nucleotide triphosphate hydrolases"/>
    <property type="match status" value="1"/>
</dbReference>
<gene>
    <name evidence="12" type="ORF">SAMN02910354_00340</name>
</gene>
<dbReference type="InterPro" id="IPR050334">
    <property type="entry name" value="Molybdenum_import_ModC"/>
</dbReference>
<keyword evidence="1" id="KW-0813">Transport</keyword>
<dbReference type="PROSITE" id="PS51866">
    <property type="entry name" value="MOP"/>
    <property type="match status" value="1"/>
</dbReference>
<dbReference type="PROSITE" id="PS50893">
    <property type="entry name" value="ABC_TRANSPORTER_2"/>
    <property type="match status" value="1"/>
</dbReference>
<dbReference type="NCBIfam" id="TIGR02142">
    <property type="entry name" value="modC_ABC"/>
    <property type="match status" value="1"/>
</dbReference>
<dbReference type="PANTHER" id="PTHR43514:SF4">
    <property type="entry name" value="ABC TRANSPORTER I FAMILY MEMBER 10"/>
    <property type="match status" value="1"/>
</dbReference>
<evidence type="ECO:0000313" key="13">
    <source>
        <dbReference type="Proteomes" id="UP000199588"/>
    </source>
</evidence>
<dbReference type="InterPro" id="IPR027417">
    <property type="entry name" value="P-loop_NTPase"/>
</dbReference>
<keyword evidence="4" id="KW-0997">Cell inner membrane</keyword>
<dbReference type="RefSeq" id="WP_090653943.1">
    <property type="nucleotide sequence ID" value="NZ_CP015031.1"/>
</dbReference>
<accession>A0A1G5AJB8</accession>
<evidence type="ECO:0000259" key="11">
    <source>
        <dbReference type="PROSITE" id="PS51866"/>
    </source>
</evidence>
<evidence type="ECO:0000256" key="2">
    <source>
        <dbReference type="ARBA" id="ARBA00022475"/>
    </source>
</evidence>
<dbReference type="PROSITE" id="PS00211">
    <property type="entry name" value="ABC_TRANSPORTER_1"/>
    <property type="match status" value="1"/>
</dbReference>
<evidence type="ECO:0000256" key="9">
    <source>
        <dbReference type="PROSITE-ProRule" id="PRU01213"/>
    </source>
</evidence>
<keyword evidence="13" id="KW-1185">Reference proteome</keyword>
<evidence type="ECO:0000256" key="7">
    <source>
        <dbReference type="ARBA" id="ARBA00022967"/>
    </source>
</evidence>
<dbReference type="Pfam" id="PF03459">
    <property type="entry name" value="TOBE"/>
    <property type="match status" value="1"/>
</dbReference>
<keyword evidence="2" id="KW-1003">Cell membrane</keyword>
<dbReference type="GO" id="GO:0005524">
    <property type="term" value="F:ATP binding"/>
    <property type="evidence" value="ECO:0007669"/>
    <property type="project" value="UniProtKB-KW"/>
</dbReference>
<dbReference type="Pfam" id="PF00005">
    <property type="entry name" value="ABC_tran"/>
    <property type="match status" value="1"/>
</dbReference>
<dbReference type="SMART" id="SM00382">
    <property type="entry name" value="AAA"/>
    <property type="match status" value="1"/>
</dbReference>
<keyword evidence="8" id="KW-0472">Membrane</keyword>
<dbReference type="NCBIfam" id="TIGR00638">
    <property type="entry name" value="Mop"/>
    <property type="match status" value="1"/>
</dbReference>
<dbReference type="InterPro" id="IPR017871">
    <property type="entry name" value="ABC_transporter-like_CS"/>
</dbReference>
<dbReference type="InterPro" id="IPR005116">
    <property type="entry name" value="Transp-assoc_OB_typ1"/>
</dbReference>
<dbReference type="PANTHER" id="PTHR43514">
    <property type="entry name" value="ABC TRANSPORTER I FAMILY MEMBER 10"/>
    <property type="match status" value="1"/>
</dbReference>
<dbReference type="InterPro" id="IPR008995">
    <property type="entry name" value="Mo/tungstate-bd_C_term_dom"/>
</dbReference>
<comment type="caution">
    <text evidence="12">The sequence shown here is derived from an EMBL/GenBank/DDBJ whole genome shotgun (WGS) entry which is preliminary data.</text>
</comment>
<dbReference type="SUPFAM" id="SSF50331">
    <property type="entry name" value="MOP-like"/>
    <property type="match status" value="1"/>
</dbReference>
<evidence type="ECO:0000256" key="5">
    <source>
        <dbReference type="ARBA" id="ARBA00022741"/>
    </source>
</evidence>
<name>A0A1G5AJB8_9PAST</name>
<feature type="domain" description="ABC transporter" evidence="10">
    <location>
        <begin position="1"/>
        <end position="229"/>
    </location>
</feature>
<dbReference type="Proteomes" id="UP000199588">
    <property type="component" value="Unassembled WGS sequence"/>
</dbReference>
<evidence type="ECO:0000313" key="12">
    <source>
        <dbReference type="EMBL" id="SCX77945.1"/>
    </source>
</evidence>
<evidence type="ECO:0000256" key="3">
    <source>
        <dbReference type="ARBA" id="ARBA00022505"/>
    </source>
</evidence>
<keyword evidence="6 12" id="KW-0067">ATP-binding</keyword>
<evidence type="ECO:0000256" key="1">
    <source>
        <dbReference type="ARBA" id="ARBA00022448"/>
    </source>
</evidence>
<evidence type="ECO:0000256" key="8">
    <source>
        <dbReference type="ARBA" id="ARBA00023136"/>
    </source>
</evidence>
<evidence type="ECO:0000259" key="10">
    <source>
        <dbReference type="PROSITE" id="PS50893"/>
    </source>
</evidence>
<dbReference type="InterPro" id="IPR003593">
    <property type="entry name" value="AAA+_ATPase"/>
</dbReference>